<feature type="region of interest" description="Disordered" evidence="1">
    <location>
        <begin position="1"/>
        <end position="33"/>
    </location>
</feature>
<feature type="compositionally biased region" description="Polar residues" evidence="1">
    <location>
        <begin position="21"/>
        <end position="33"/>
    </location>
</feature>
<reference evidence="2 3" key="1">
    <citation type="journal article" date="2013" name="Genome Announc.">
        <title>Complete Genome Sequence of the Sesbania Symbiont and Rice Growth-Promoting Endophyte Rhizobium sp. Strain IRBG74.</title>
        <authorList>
            <person name="Crook M.B."/>
            <person name="Mitra S."/>
            <person name="Ane J.M."/>
            <person name="Sadowsky M.J."/>
            <person name="Gyaneshwar P."/>
        </authorList>
    </citation>
    <scope>NUCLEOTIDE SEQUENCE [LARGE SCALE GENOMIC DNA]</scope>
    <source>
        <strain evidence="2 3">IRBG74</strain>
        <plasmid evidence="3">IRBL74_p</plasmid>
    </source>
</reference>
<dbReference type="AlphaFoldDB" id="U4QFY1"/>
<evidence type="ECO:0000313" key="3">
    <source>
        <dbReference type="Proteomes" id="UP000016944"/>
    </source>
</evidence>
<dbReference type="HOGENOM" id="CLU_3383499_0_0_5"/>
<protein>
    <submittedName>
        <fullName evidence="2">Uncharacterized protein</fullName>
    </submittedName>
</protein>
<dbReference type="Proteomes" id="UP000016944">
    <property type="component" value="Plasmid IRBL74_p"/>
</dbReference>
<accession>U4QFY1</accession>
<feature type="compositionally biased region" description="Basic and acidic residues" evidence="1">
    <location>
        <begin position="1"/>
        <end position="14"/>
    </location>
</feature>
<geneLocation type="plasmid" evidence="2 3">
    <name>IRBL74_p</name>
</geneLocation>
<gene>
    <name evidence="2" type="ORF">BN877_p0676</name>
</gene>
<evidence type="ECO:0000256" key="1">
    <source>
        <dbReference type="SAM" id="MobiDB-lite"/>
    </source>
</evidence>
<sequence length="33" mass="3689">MEWGEARAGQREALDCGPLRTGSTAHYLNKQNQ</sequence>
<evidence type="ECO:0000313" key="2">
    <source>
        <dbReference type="EMBL" id="CDI12390.1"/>
    </source>
</evidence>
<keyword evidence="2" id="KW-0614">Plasmid</keyword>
<organism evidence="2 3">
    <name type="scientific">Agrobacterium pusense</name>
    <dbReference type="NCBI Taxonomy" id="648995"/>
    <lineage>
        <taxon>Bacteria</taxon>
        <taxon>Pseudomonadati</taxon>
        <taxon>Pseudomonadota</taxon>
        <taxon>Alphaproteobacteria</taxon>
        <taxon>Hyphomicrobiales</taxon>
        <taxon>Rhizobiaceae</taxon>
        <taxon>Rhizobium/Agrobacterium group</taxon>
        <taxon>Agrobacterium</taxon>
    </lineage>
</organism>
<dbReference type="KEGG" id="rir:BN877_p0676"/>
<dbReference type="EMBL" id="HG518324">
    <property type="protein sequence ID" value="CDI12390.1"/>
    <property type="molecule type" value="Genomic_DNA"/>
</dbReference>
<name>U4QFY1_9HYPH</name>
<proteinExistence type="predicted"/>